<keyword evidence="2" id="KW-1185">Reference proteome</keyword>
<proteinExistence type="predicted"/>
<accession>A0A0V1N1N9</accession>
<sequence length="88" mass="10149">MLTEILLDYNIDESVISTRPHKFVVLQTEDRKLATCDYINSAVYNSMMNTQLVHKQHIQIFTGSTGIKIQIDHMKNDLQVILTVRNNS</sequence>
<gene>
    <name evidence="1" type="ORF">T10_4345</name>
</gene>
<reference evidence="1 2" key="1">
    <citation type="submission" date="2015-01" db="EMBL/GenBank/DDBJ databases">
        <title>Evolution of Trichinella species and genotypes.</title>
        <authorList>
            <person name="Korhonen P.K."/>
            <person name="Edoardo P."/>
            <person name="Giuseppe L.R."/>
            <person name="Gasser R.B."/>
        </authorList>
    </citation>
    <scope>NUCLEOTIDE SEQUENCE [LARGE SCALE GENOMIC DNA]</scope>
    <source>
        <strain evidence="1">ISS1980</strain>
    </source>
</reference>
<comment type="caution">
    <text evidence="1">The sequence shown here is derived from an EMBL/GenBank/DDBJ whole genome shotgun (WGS) entry which is preliminary data.</text>
</comment>
<organism evidence="1 2">
    <name type="scientific">Trichinella papuae</name>
    <dbReference type="NCBI Taxonomy" id="268474"/>
    <lineage>
        <taxon>Eukaryota</taxon>
        <taxon>Metazoa</taxon>
        <taxon>Ecdysozoa</taxon>
        <taxon>Nematoda</taxon>
        <taxon>Enoplea</taxon>
        <taxon>Dorylaimia</taxon>
        <taxon>Trichinellida</taxon>
        <taxon>Trichinellidae</taxon>
        <taxon>Trichinella</taxon>
    </lineage>
</organism>
<dbReference type="AlphaFoldDB" id="A0A0V1N1N9"/>
<evidence type="ECO:0000313" key="2">
    <source>
        <dbReference type="Proteomes" id="UP000054843"/>
    </source>
</evidence>
<name>A0A0V1N1N9_9BILA</name>
<evidence type="ECO:0000313" key="1">
    <source>
        <dbReference type="EMBL" id="KRZ77740.1"/>
    </source>
</evidence>
<dbReference type="EMBL" id="JYDO01000017">
    <property type="protein sequence ID" value="KRZ77740.1"/>
    <property type="molecule type" value="Genomic_DNA"/>
</dbReference>
<protein>
    <submittedName>
        <fullName evidence="1">Uncharacterized protein</fullName>
    </submittedName>
</protein>
<dbReference type="Proteomes" id="UP000054843">
    <property type="component" value="Unassembled WGS sequence"/>
</dbReference>